<feature type="transmembrane region" description="Helical" evidence="9">
    <location>
        <begin position="357"/>
        <end position="381"/>
    </location>
</feature>
<comment type="subcellular location">
    <subcellularLocation>
        <location evidence="1">Cell inner membrane</location>
        <topology evidence="1">Multi-pass membrane protein</topology>
    </subcellularLocation>
</comment>
<dbReference type="STRING" id="521098.Aaci_2173"/>
<dbReference type="AlphaFoldDB" id="C8WR13"/>
<feature type="transmembrane region" description="Helical" evidence="9">
    <location>
        <begin position="169"/>
        <end position="189"/>
    </location>
</feature>
<dbReference type="HOGENOM" id="CLU_050656_1_0_9"/>
<dbReference type="PANTHER" id="PTHR30574">
    <property type="entry name" value="INNER MEMBRANE PROTEIN YEDE"/>
    <property type="match status" value="1"/>
</dbReference>
<evidence type="ECO:0000256" key="1">
    <source>
        <dbReference type="ARBA" id="ARBA00004429"/>
    </source>
</evidence>
<sequence>MASSELRILDLEARTRARQDLEARTRARQPEQAQRAWTAAALIVFVLGFLYLWNSVSPTHAILFLVTGVLGVALYHAHFGFTTSFRHLIVSGRTVGLRAQMIMFALANVLFLPLLIRGHAFDHAIKASVYPVGLSVLVGSFLFGIGMQLGDGCASGTLYHTGGGDARGILTLVGFIVGSFVGSVHYAWWMNTPSIGKISLIQSLGPVGGLAVNFAIMAFIFAIALWLERRRNSDVEPLFNHQPWNVSRVVKGPWSWVAGGVVLAVGNFVVLALSGKPWGITSAFALWAAKLSALVGYPVQSLPYWQTPQNAAALHHSVLQNLETTDDIAIMLGALLAASLAGALPKRYLRPMPWQMIIGVLAGGILMGYGARIAFGCNIGAYFSGVASFSLHGWEWFLGALLGSLLGVRLRPVCRLQNR</sequence>
<dbReference type="InterPro" id="IPR007272">
    <property type="entry name" value="Sulf_transp_TsuA/YedE"/>
</dbReference>
<evidence type="ECO:0000313" key="11">
    <source>
        <dbReference type="Proteomes" id="UP000001917"/>
    </source>
</evidence>
<evidence type="ECO:0000256" key="4">
    <source>
        <dbReference type="ARBA" id="ARBA00022519"/>
    </source>
</evidence>
<evidence type="ECO:0000313" key="10">
    <source>
        <dbReference type="EMBL" id="ACV59182.1"/>
    </source>
</evidence>
<dbReference type="Pfam" id="PF04143">
    <property type="entry name" value="Sulf_transp"/>
    <property type="match status" value="1"/>
</dbReference>
<evidence type="ECO:0000256" key="9">
    <source>
        <dbReference type="SAM" id="Phobius"/>
    </source>
</evidence>
<name>C8WR13_ALIAD</name>
<evidence type="ECO:0000256" key="6">
    <source>
        <dbReference type="ARBA" id="ARBA00022989"/>
    </source>
</evidence>
<keyword evidence="5 9" id="KW-0812">Transmembrane</keyword>
<gene>
    <name evidence="10" type="ordered locus">Aaci_2173</name>
</gene>
<accession>C8WR13</accession>
<dbReference type="EMBL" id="CP001727">
    <property type="protein sequence ID" value="ACV59182.1"/>
    <property type="molecule type" value="Genomic_DNA"/>
</dbReference>
<keyword evidence="11" id="KW-1185">Reference proteome</keyword>
<feature type="transmembrane region" description="Helical" evidence="9">
    <location>
        <begin position="254"/>
        <end position="273"/>
    </location>
</feature>
<proteinExistence type="inferred from homology"/>
<protein>
    <submittedName>
        <fullName evidence="10">Uncharacterized protein</fullName>
    </submittedName>
</protein>
<reference evidence="10 11" key="2">
    <citation type="journal article" date="2010" name="Stand. Genomic Sci.">
        <title>Complete genome sequence of Alicyclobacillus acidocaldarius type strain (104-IA).</title>
        <authorList>
            <person name="Mavromatis K."/>
            <person name="Sikorski J."/>
            <person name="Lapidus A."/>
            <person name="Glavina Del Rio T."/>
            <person name="Copeland A."/>
            <person name="Tice H."/>
            <person name="Cheng J.F."/>
            <person name="Lucas S."/>
            <person name="Chen F."/>
            <person name="Nolan M."/>
            <person name="Bruce D."/>
            <person name="Goodwin L."/>
            <person name="Pitluck S."/>
            <person name="Ivanova N."/>
            <person name="Ovchinnikova G."/>
            <person name="Pati A."/>
            <person name="Chen A."/>
            <person name="Palaniappan K."/>
            <person name="Land M."/>
            <person name="Hauser L."/>
            <person name="Chang Y.J."/>
            <person name="Jeffries C.D."/>
            <person name="Chain P."/>
            <person name="Meincke L."/>
            <person name="Sims D."/>
            <person name="Chertkov O."/>
            <person name="Han C."/>
            <person name="Brettin T."/>
            <person name="Detter J.C."/>
            <person name="Wahrenburg C."/>
            <person name="Rohde M."/>
            <person name="Pukall R."/>
            <person name="Goker M."/>
            <person name="Bristow J."/>
            <person name="Eisen J.A."/>
            <person name="Markowitz V."/>
            <person name="Hugenholtz P."/>
            <person name="Klenk H.P."/>
            <person name="Kyrpides N.C."/>
        </authorList>
    </citation>
    <scope>NUCLEOTIDE SEQUENCE [LARGE SCALE GENOMIC DNA]</scope>
    <source>
        <strain evidence="11">ATCC 27009 / DSM 446 / BCRC 14685 / JCM 5260 / KCTC 1825 / NBRC 15652 / NCIMB 11725 / NRRL B-14509 / 104-IA</strain>
    </source>
</reference>
<feature type="transmembrane region" description="Helical" evidence="9">
    <location>
        <begin position="393"/>
        <end position="410"/>
    </location>
</feature>
<dbReference type="KEGG" id="aac:Aaci_2173"/>
<feature type="transmembrane region" description="Helical" evidence="9">
    <location>
        <begin position="210"/>
        <end position="227"/>
    </location>
</feature>
<evidence type="ECO:0000256" key="8">
    <source>
        <dbReference type="ARBA" id="ARBA00035655"/>
    </source>
</evidence>
<organism evidence="10 11">
    <name type="scientific">Alicyclobacillus acidocaldarius subsp. acidocaldarius (strain ATCC 27009 / DSM 446 / BCRC 14685 / JCM 5260 / KCTC 1825 / NBRC 15652 / NCIMB 11725 / NRRL B-14509 / 104-IA)</name>
    <name type="common">Bacillus acidocaldarius</name>
    <dbReference type="NCBI Taxonomy" id="521098"/>
    <lineage>
        <taxon>Bacteria</taxon>
        <taxon>Bacillati</taxon>
        <taxon>Bacillota</taxon>
        <taxon>Bacilli</taxon>
        <taxon>Bacillales</taxon>
        <taxon>Alicyclobacillaceae</taxon>
        <taxon>Alicyclobacillus</taxon>
    </lineage>
</organism>
<dbReference type="eggNOG" id="COG2391">
    <property type="taxonomic scope" value="Bacteria"/>
</dbReference>
<dbReference type="Proteomes" id="UP000001917">
    <property type="component" value="Chromosome"/>
</dbReference>
<feature type="transmembrane region" description="Helical" evidence="9">
    <location>
        <begin position="36"/>
        <end position="53"/>
    </location>
</feature>
<dbReference type="RefSeq" id="WP_012811440.1">
    <property type="nucleotide sequence ID" value="NC_013205.1"/>
</dbReference>
<evidence type="ECO:0000256" key="7">
    <source>
        <dbReference type="ARBA" id="ARBA00023136"/>
    </source>
</evidence>
<feature type="transmembrane region" description="Helical" evidence="9">
    <location>
        <begin position="60"/>
        <end position="77"/>
    </location>
</feature>
<keyword evidence="7 9" id="KW-0472">Membrane</keyword>
<keyword evidence="2" id="KW-0813">Transport</keyword>
<feature type="transmembrane region" description="Helical" evidence="9">
    <location>
        <begin position="97"/>
        <end position="116"/>
    </location>
</feature>
<keyword evidence="3" id="KW-1003">Cell membrane</keyword>
<comment type="similarity">
    <text evidence="8">Belongs to the TsuA/YedE (TC 9.B.102) family.</text>
</comment>
<keyword evidence="6 9" id="KW-1133">Transmembrane helix</keyword>
<evidence type="ECO:0000256" key="3">
    <source>
        <dbReference type="ARBA" id="ARBA00022475"/>
    </source>
</evidence>
<dbReference type="PANTHER" id="PTHR30574:SF1">
    <property type="entry name" value="SULPHUR TRANSPORT DOMAIN-CONTAINING PROTEIN"/>
    <property type="match status" value="1"/>
</dbReference>
<evidence type="ECO:0000256" key="5">
    <source>
        <dbReference type="ARBA" id="ARBA00022692"/>
    </source>
</evidence>
<feature type="transmembrane region" description="Helical" evidence="9">
    <location>
        <begin position="128"/>
        <end position="149"/>
    </location>
</feature>
<reference evidence="11" key="1">
    <citation type="submission" date="2009-09" db="EMBL/GenBank/DDBJ databases">
        <title>The complete chromosome of Alicyclobacillus acidocaldarius subsp. acidocaldarius DSM 446.</title>
        <authorList>
            <consortium name="US DOE Joint Genome Institute (JGI-PGF)"/>
            <person name="Lucas S."/>
            <person name="Copeland A."/>
            <person name="Lapidus A."/>
            <person name="Glavina del Rio T."/>
            <person name="Dalin E."/>
            <person name="Tice H."/>
            <person name="Bruce D."/>
            <person name="Goodwin L."/>
            <person name="Pitluck S."/>
            <person name="Kyrpides N."/>
            <person name="Mavromatis K."/>
            <person name="Ivanova N."/>
            <person name="Ovchinnikova G."/>
            <person name="Chertkov O."/>
            <person name="Sims D."/>
            <person name="Brettin T."/>
            <person name="Detter J.C."/>
            <person name="Han C."/>
            <person name="Larimer F."/>
            <person name="Land M."/>
            <person name="Hauser L."/>
            <person name="Markowitz V."/>
            <person name="Cheng J.-F."/>
            <person name="Hugenholtz P."/>
            <person name="Woyke T."/>
            <person name="Wu D."/>
            <person name="Pukall R."/>
            <person name="Klenk H.-P."/>
            <person name="Eisen J.A."/>
        </authorList>
    </citation>
    <scope>NUCLEOTIDE SEQUENCE [LARGE SCALE GENOMIC DNA]</scope>
    <source>
        <strain evidence="11">ATCC 27009 / DSM 446 / BCRC 14685 / JCM 5260 / KCTC 1825 / NBRC 15652 / NCIMB 11725 / NRRL B-14509 / 104-IA</strain>
    </source>
</reference>
<evidence type="ECO:0000256" key="2">
    <source>
        <dbReference type="ARBA" id="ARBA00022448"/>
    </source>
</evidence>
<dbReference type="GO" id="GO:0005886">
    <property type="term" value="C:plasma membrane"/>
    <property type="evidence" value="ECO:0007669"/>
    <property type="project" value="UniProtKB-SubCell"/>
</dbReference>
<keyword evidence="4" id="KW-0997">Cell inner membrane</keyword>
<feature type="transmembrane region" description="Helical" evidence="9">
    <location>
        <begin position="328"/>
        <end position="345"/>
    </location>
</feature>